<dbReference type="EMBL" id="ML179232">
    <property type="protein sequence ID" value="THU94094.1"/>
    <property type="molecule type" value="Genomic_DNA"/>
</dbReference>
<accession>A0A4S8LWS4</accession>
<gene>
    <name evidence="3" type="ORF">K435DRAFT_563197</name>
</gene>
<dbReference type="Proteomes" id="UP000297245">
    <property type="component" value="Unassembled WGS sequence"/>
</dbReference>
<feature type="compositionally biased region" description="Polar residues" evidence="2">
    <location>
        <begin position="206"/>
        <end position="215"/>
    </location>
</feature>
<evidence type="ECO:0000256" key="1">
    <source>
        <dbReference type="SAM" id="Coils"/>
    </source>
</evidence>
<feature type="compositionally biased region" description="Basic and acidic residues" evidence="2">
    <location>
        <begin position="171"/>
        <end position="181"/>
    </location>
</feature>
<dbReference type="OrthoDB" id="2955859at2759"/>
<dbReference type="PANTHER" id="PTHR33096">
    <property type="entry name" value="CXC2 DOMAIN-CONTAINING PROTEIN"/>
    <property type="match status" value="1"/>
</dbReference>
<protein>
    <recommendedName>
        <fullName evidence="5">CxC1-like cysteine cluster associated with KDZ transposases domain-containing protein</fullName>
    </recommendedName>
</protein>
<feature type="non-terminal residue" evidence="3">
    <location>
        <position position="1"/>
    </location>
</feature>
<keyword evidence="4" id="KW-1185">Reference proteome</keyword>
<sequence length="852" mass="97967">EKKEEQAENWLRKVIPFLLHPYMEMLRESESLRIAPTLKIDEGCSCARTHELKLIIVRFDSDLTVPCCTNSTPVAVQLVRSGLFPCAPYRPTLAVDIRMLDFVTRLFLRISPNHTAWCSALEDFLGAQGYRLIGTDPLRRRFSNALQWFMSLQHATTEYVKNHVTGVARTRSPERTPRVDPSRGVSSWPGQSSTTTAPDPGADPSTPISDAQFSSDVPRASEYLRSRCPLCFGGTTKPNASDAEKGPTVLVCVDACFTQKHNDQHGKDPRRIHPDTFFVPLEKVKEMEESVDSIRNSRDKKKGKQREDDDEDFVEPGMDLPKSALDGCNVSFTASDEGRSKSRAKGYDERALAGMFCPHGNSLFMVTMTSLGEKQHYILVLVKTLFEHIPNNWTVGFLYDVACQLKRSCVKWGFLSDYIDRIVWGVSVFHAYGHQWPCQLIYHPRKCRGFGFCDGETCERCWHALSRLIAYTRVAGYYVRLYTLDSQLHFNNQLALLNAGKWLQRKLRLCIQRRRDAQQEFNSAGKSREFLREQWSLQVKSQTKPLPTQQRNAAKKAVEETLRLQKAVEVLNIRRKDLEDVLMSAGSAAYERAMAVDDLEKTKESLRKAREKLGRHERSLGLQERTQVKRLMKSPFLTKRMNARALKIRLRERLRARKFEFDRLERSFRKQRSEQQLNEHTRDSIRRREPGISALATKYNKLCDEMATLICQKRAPNFAVAPKKIDSETLFDLDVDEDIWQDIGLDEEDAGPPPPWLCDESARKGIRAMLELDRCEEEMARIRMNRRALQEWFVDEWEVLEKAVANTDDQGVSYQLAIRRKFLLKLCVAWEKPLVEVSEGCSSHWGPSMEEL</sequence>
<feature type="region of interest" description="Disordered" evidence="2">
    <location>
        <begin position="163"/>
        <end position="215"/>
    </location>
</feature>
<proteinExistence type="predicted"/>
<dbReference type="AlphaFoldDB" id="A0A4S8LWS4"/>
<evidence type="ECO:0000256" key="2">
    <source>
        <dbReference type="SAM" id="MobiDB-lite"/>
    </source>
</evidence>
<name>A0A4S8LWS4_DENBC</name>
<dbReference type="InterPro" id="IPR040521">
    <property type="entry name" value="KDZ"/>
</dbReference>
<feature type="region of interest" description="Disordered" evidence="2">
    <location>
        <begin position="288"/>
        <end position="316"/>
    </location>
</feature>
<feature type="coiled-coil region" evidence="1">
    <location>
        <begin position="592"/>
        <end position="619"/>
    </location>
</feature>
<evidence type="ECO:0000313" key="4">
    <source>
        <dbReference type="Proteomes" id="UP000297245"/>
    </source>
</evidence>
<feature type="non-terminal residue" evidence="3">
    <location>
        <position position="852"/>
    </location>
</feature>
<organism evidence="3 4">
    <name type="scientific">Dendrothele bispora (strain CBS 962.96)</name>
    <dbReference type="NCBI Taxonomy" id="1314807"/>
    <lineage>
        <taxon>Eukaryota</taxon>
        <taxon>Fungi</taxon>
        <taxon>Dikarya</taxon>
        <taxon>Basidiomycota</taxon>
        <taxon>Agaricomycotina</taxon>
        <taxon>Agaricomycetes</taxon>
        <taxon>Agaricomycetidae</taxon>
        <taxon>Agaricales</taxon>
        <taxon>Agaricales incertae sedis</taxon>
        <taxon>Dendrothele</taxon>
    </lineage>
</organism>
<evidence type="ECO:0008006" key="5">
    <source>
        <dbReference type="Google" id="ProtNLM"/>
    </source>
</evidence>
<reference evidence="3 4" key="1">
    <citation type="journal article" date="2019" name="Nat. Ecol. Evol.">
        <title>Megaphylogeny resolves global patterns of mushroom evolution.</title>
        <authorList>
            <person name="Varga T."/>
            <person name="Krizsan K."/>
            <person name="Foldi C."/>
            <person name="Dima B."/>
            <person name="Sanchez-Garcia M."/>
            <person name="Sanchez-Ramirez S."/>
            <person name="Szollosi G.J."/>
            <person name="Szarkandi J.G."/>
            <person name="Papp V."/>
            <person name="Albert L."/>
            <person name="Andreopoulos W."/>
            <person name="Angelini C."/>
            <person name="Antonin V."/>
            <person name="Barry K.W."/>
            <person name="Bougher N.L."/>
            <person name="Buchanan P."/>
            <person name="Buyck B."/>
            <person name="Bense V."/>
            <person name="Catcheside P."/>
            <person name="Chovatia M."/>
            <person name="Cooper J."/>
            <person name="Damon W."/>
            <person name="Desjardin D."/>
            <person name="Finy P."/>
            <person name="Geml J."/>
            <person name="Haridas S."/>
            <person name="Hughes K."/>
            <person name="Justo A."/>
            <person name="Karasinski D."/>
            <person name="Kautmanova I."/>
            <person name="Kiss B."/>
            <person name="Kocsube S."/>
            <person name="Kotiranta H."/>
            <person name="LaButti K.M."/>
            <person name="Lechner B.E."/>
            <person name="Liimatainen K."/>
            <person name="Lipzen A."/>
            <person name="Lukacs Z."/>
            <person name="Mihaltcheva S."/>
            <person name="Morgado L.N."/>
            <person name="Niskanen T."/>
            <person name="Noordeloos M.E."/>
            <person name="Ohm R.A."/>
            <person name="Ortiz-Santana B."/>
            <person name="Ovrebo C."/>
            <person name="Racz N."/>
            <person name="Riley R."/>
            <person name="Savchenko A."/>
            <person name="Shiryaev A."/>
            <person name="Soop K."/>
            <person name="Spirin V."/>
            <person name="Szebenyi C."/>
            <person name="Tomsovsky M."/>
            <person name="Tulloss R.E."/>
            <person name="Uehling J."/>
            <person name="Grigoriev I.V."/>
            <person name="Vagvolgyi C."/>
            <person name="Papp T."/>
            <person name="Martin F.M."/>
            <person name="Miettinen O."/>
            <person name="Hibbett D.S."/>
            <person name="Nagy L.G."/>
        </authorList>
    </citation>
    <scope>NUCLEOTIDE SEQUENCE [LARGE SCALE GENOMIC DNA]</scope>
    <source>
        <strain evidence="3 4">CBS 962.96</strain>
    </source>
</reference>
<evidence type="ECO:0000313" key="3">
    <source>
        <dbReference type="EMBL" id="THU94094.1"/>
    </source>
</evidence>
<dbReference type="PANTHER" id="PTHR33096:SF1">
    <property type="entry name" value="CXC1-LIKE CYSTEINE CLUSTER ASSOCIATED WITH KDZ TRANSPOSASES DOMAIN-CONTAINING PROTEIN"/>
    <property type="match status" value="1"/>
</dbReference>
<dbReference type="Pfam" id="PF18758">
    <property type="entry name" value="KDZ"/>
    <property type="match status" value="1"/>
</dbReference>
<feature type="compositionally biased region" description="Polar residues" evidence="2">
    <location>
        <begin position="184"/>
        <end position="197"/>
    </location>
</feature>
<keyword evidence="1" id="KW-0175">Coiled coil</keyword>